<dbReference type="SUPFAM" id="SSF82544">
    <property type="entry name" value="GckA/TtuD-like"/>
    <property type="match status" value="1"/>
</dbReference>
<name>A0ABS7GMG4_9HYPH</name>
<keyword evidence="4" id="KW-1185">Reference proteome</keyword>
<dbReference type="Gene3D" id="3.40.1480.10">
    <property type="entry name" value="MOFRL domain"/>
    <property type="match status" value="1"/>
</dbReference>
<sequence>MTLFSPRDFLASLFSAAVRAADPLTGITAHLPKKPKGKTVVVGAGKGAAQMARALESVWKGPLEGVVVTRYGYGCETRYIEIIEAAHPVPDAAGLTGSRRLMEAVAGLGEDDLVIALICGGGSALLPSPPEGLTLQDEILLNELLLASGAPISDMNVVRKHLSTIKGGRLAATTKARVVSLIVSDIPGDNPAHVASGPTVPDNSTRHDALRIIQQYSLKLPQAAMDHLSSPKADAPRPDDPIFARHAHHIIASASVSLEAAADSARAQGIAPAILSDSIEGESRYVALMHAAIAREVAGRDRPFSRPVVILSGGETTVTLRTGGGKGGRNSEFALAMALAIDGYDSVHVLAADTDGIDGSENNAGAFADGSTVKRLRAAGFGPRHLLDTNDSYSGFKAIGDLFETGPTGTNVNDFRAILIV</sequence>
<dbReference type="InterPro" id="IPR038614">
    <property type="entry name" value="GK_N_sf"/>
</dbReference>
<evidence type="ECO:0000259" key="1">
    <source>
        <dbReference type="Pfam" id="PF05161"/>
    </source>
</evidence>
<dbReference type="PANTHER" id="PTHR12227:SF0">
    <property type="entry name" value="GLYCERATE KINASE"/>
    <property type="match status" value="1"/>
</dbReference>
<evidence type="ECO:0000259" key="2">
    <source>
        <dbReference type="Pfam" id="PF13660"/>
    </source>
</evidence>
<evidence type="ECO:0000313" key="4">
    <source>
        <dbReference type="Proteomes" id="UP000717752"/>
    </source>
</evidence>
<dbReference type="Proteomes" id="UP000717752">
    <property type="component" value="Unassembled WGS sequence"/>
</dbReference>
<proteinExistence type="predicted"/>
<dbReference type="InterPro" id="IPR037035">
    <property type="entry name" value="GK-like_C_sf"/>
</dbReference>
<feature type="domain" description="MOFRL" evidence="1">
    <location>
        <begin position="308"/>
        <end position="414"/>
    </location>
</feature>
<keyword evidence="3" id="KW-0808">Transferase</keyword>
<dbReference type="RefSeq" id="WP_220332703.1">
    <property type="nucleotide sequence ID" value="NZ_JAEUAK010000001.1"/>
</dbReference>
<organism evidence="3 4">
    <name type="scientific">Rhizobium mesosinicum</name>
    <dbReference type="NCBI Taxonomy" id="335017"/>
    <lineage>
        <taxon>Bacteria</taxon>
        <taxon>Pseudomonadati</taxon>
        <taxon>Pseudomonadota</taxon>
        <taxon>Alphaproteobacteria</taxon>
        <taxon>Hyphomicrobiales</taxon>
        <taxon>Rhizobiaceae</taxon>
        <taxon>Rhizobium/Agrobacterium group</taxon>
        <taxon>Rhizobium</taxon>
    </lineage>
</organism>
<feature type="domain" description="MOFRL-associated" evidence="2">
    <location>
        <begin position="10"/>
        <end position="228"/>
    </location>
</feature>
<dbReference type="Pfam" id="PF05161">
    <property type="entry name" value="MOFRL"/>
    <property type="match status" value="1"/>
</dbReference>
<accession>A0ABS7GMG4</accession>
<dbReference type="GO" id="GO:0016301">
    <property type="term" value="F:kinase activity"/>
    <property type="evidence" value="ECO:0007669"/>
    <property type="project" value="UniProtKB-KW"/>
</dbReference>
<dbReference type="InterPro" id="IPR007835">
    <property type="entry name" value="MOFRL"/>
</dbReference>
<dbReference type="InterPro" id="IPR025286">
    <property type="entry name" value="MOFRL_assoc_dom"/>
</dbReference>
<reference evidence="3 4" key="1">
    <citation type="journal article" date="2021" name="MBio">
        <title>Poor Competitiveness of Bradyrhizobium in Pigeon Pea Root Colonization in Indian Soils.</title>
        <authorList>
            <person name="Chalasani D."/>
            <person name="Basu A."/>
            <person name="Pullabhotla S.V.S.R.N."/>
            <person name="Jorrin B."/>
            <person name="Neal A.L."/>
            <person name="Poole P.S."/>
            <person name="Podile A.R."/>
            <person name="Tkacz A."/>
        </authorList>
    </citation>
    <scope>NUCLEOTIDE SEQUENCE [LARGE SCALE GENOMIC DNA]</scope>
    <source>
        <strain evidence="3 4">HU56</strain>
    </source>
</reference>
<dbReference type="Pfam" id="PF13660">
    <property type="entry name" value="DUF4147"/>
    <property type="match status" value="1"/>
</dbReference>
<dbReference type="PANTHER" id="PTHR12227">
    <property type="entry name" value="GLYCERATE KINASE"/>
    <property type="match status" value="1"/>
</dbReference>
<protein>
    <submittedName>
        <fullName evidence="3">Glycerate kinase</fullName>
    </submittedName>
</protein>
<evidence type="ECO:0000313" key="3">
    <source>
        <dbReference type="EMBL" id="MBW9051168.1"/>
    </source>
</evidence>
<gene>
    <name evidence="3" type="ORF">JNB85_01930</name>
</gene>
<dbReference type="InterPro" id="IPR039760">
    <property type="entry name" value="MOFRL_protein"/>
</dbReference>
<dbReference type="EMBL" id="JAEUAK010000001">
    <property type="protein sequence ID" value="MBW9051168.1"/>
    <property type="molecule type" value="Genomic_DNA"/>
</dbReference>
<dbReference type="Gene3D" id="3.40.50.10180">
    <property type="entry name" value="Glycerate kinase, MOFRL-like N-terminal domain"/>
    <property type="match status" value="1"/>
</dbReference>
<comment type="caution">
    <text evidence="3">The sequence shown here is derived from an EMBL/GenBank/DDBJ whole genome shotgun (WGS) entry which is preliminary data.</text>
</comment>
<keyword evidence="3" id="KW-0418">Kinase</keyword>